<evidence type="ECO:0000256" key="9">
    <source>
        <dbReference type="HAMAP-Rule" id="MF_00148"/>
    </source>
</evidence>
<dbReference type="Gene3D" id="3.40.470.10">
    <property type="entry name" value="Uracil-DNA glycosylase-like domain"/>
    <property type="match status" value="1"/>
</dbReference>
<dbReference type="EMBL" id="QRDX01000002">
    <property type="protein sequence ID" value="RED49433.1"/>
    <property type="molecule type" value="Genomic_DNA"/>
</dbReference>
<dbReference type="FunFam" id="3.40.470.10:FF:000001">
    <property type="entry name" value="Uracil-DNA glycosylase"/>
    <property type="match status" value="1"/>
</dbReference>
<evidence type="ECO:0000256" key="4">
    <source>
        <dbReference type="ARBA" id="ARBA00012030"/>
    </source>
</evidence>
<dbReference type="PROSITE" id="PS00130">
    <property type="entry name" value="U_DNA_GLYCOSYLASE"/>
    <property type="match status" value="1"/>
</dbReference>
<evidence type="ECO:0000259" key="12">
    <source>
        <dbReference type="SMART" id="SM00986"/>
    </source>
</evidence>
<dbReference type="SMART" id="SM00986">
    <property type="entry name" value="UDG"/>
    <property type="match status" value="1"/>
</dbReference>
<dbReference type="RefSeq" id="WP_116039858.1">
    <property type="nucleotide sequence ID" value="NZ_QRDX01000002.1"/>
</dbReference>
<dbReference type="NCBIfam" id="TIGR00628">
    <property type="entry name" value="ung"/>
    <property type="match status" value="1"/>
</dbReference>
<feature type="active site" description="Proton acceptor" evidence="9 10">
    <location>
        <position position="65"/>
    </location>
</feature>
<dbReference type="GO" id="GO:0004844">
    <property type="term" value="F:uracil DNA N-glycosylase activity"/>
    <property type="evidence" value="ECO:0007669"/>
    <property type="project" value="UniProtKB-UniRule"/>
</dbReference>
<dbReference type="NCBIfam" id="NF003588">
    <property type="entry name" value="PRK05254.1-1"/>
    <property type="match status" value="1"/>
</dbReference>
<dbReference type="EC" id="3.2.2.27" evidence="4 9"/>
<dbReference type="GO" id="GO:0005737">
    <property type="term" value="C:cytoplasm"/>
    <property type="evidence" value="ECO:0007669"/>
    <property type="project" value="UniProtKB-SubCell"/>
</dbReference>
<name>A0A3D9HJ00_9FLAO</name>
<evidence type="ECO:0000256" key="8">
    <source>
        <dbReference type="ARBA" id="ARBA00023204"/>
    </source>
</evidence>
<evidence type="ECO:0000256" key="6">
    <source>
        <dbReference type="ARBA" id="ARBA00022763"/>
    </source>
</evidence>
<evidence type="ECO:0000256" key="10">
    <source>
        <dbReference type="PROSITE-ProRule" id="PRU10072"/>
    </source>
</evidence>
<dbReference type="InterPro" id="IPR002043">
    <property type="entry name" value="UDG_fam1"/>
</dbReference>
<organism evidence="13 14">
    <name type="scientific">Seonamhaeicola aphaedonensis</name>
    <dbReference type="NCBI Taxonomy" id="1461338"/>
    <lineage>
        <taxon>Bacteria</taxon>
        <taxon>Pseudomonadati</taxon>
        <taxon>Bacteroidota</taxon>
        <taxon>Flavobacteriia</taxon>
        <taxon>Flavobacteriales</taxon>
        <taxon>Flavobacteriaceae</taxon>
    </lineage>
</organism>
<comment type="function">
    <text evidence="2 9 11">Excises uracil residues from the DNA which can arise as a result of misincorporation of dUMP residues by DNA polymerase or due to deamination of cytosine.</text>
</comment>
<dbReference type="CDD" id="cd10027">
    <property type="entry name" value="UDG-F1-like"/>
    <property type="match status" value="1"/>
</dbReference>
<proteinExistence type="inferred from homology"/>
<comment type="similarity">
    <text evidence="3 9 11">Belongs to the uracil-DNA glycosylase (UDG) superfamily. UNG family.</text>
</comment>
<dbReference type="NCBIfam" id="NF003592">
    <property type="entry name" value="PRK05254.1-5"/>
    <property type="match status" value="1"/>
</dbReference>
<dbReference type="OrthoDB" id="9804372at2"/>
<protein>
    <recommendedName>
        <fullName evidence="5 9">Uracil-DNA glycosylase</fullName>
        <shortName evidence="9">UDG</shortName>
        <ecNumber evidence="4 9">3.2.2.27</ecNumber>
    </recommendedName>
</protein>
<dbReference type="AlphaFoldDB" id="A0A3D9HJ00"/>
<evidence type="ECO:0000313" key="14">
    <source>
        <dbReference type="Proteomes" id="UP000256629"/>
    </source>
</evidence>
<keyword evidence="7 9" id="KW-0378">Hydrolase</keyword>
<evidence type="ECO:0000256" key="2">
    <source>
        <dbReference type="ARBA" id="ARBA00002631"/>
    </source>
</evidence>
<accession>A0A3D9HJ00</accession>
<dbReference type="PANTHER" id="PTHR11264">
    <property type="entry name" value="URACIL-DNA GLYCOSYLASE"/>
    <property type="match status" value="1"/>
</dbReference>
<dbReference type="InterPro" id="IPR005122">
    <property type="entry name" value="Uracil-DNA_glycosylase-like"/>
</dbReference>
<dbReference type="NCBIfam" id="NF003589">
    <property type="entry name" value="PRK05254.1-2"/>
    <property type="match status" value="1"/>
</dbReference>
<dbReference type="InterPro" id="IPR036895">
    <property type="entry name" value="Uracil-DNA_glycosylase-like_sf"/>
</dbReference>
<evidence type="ECO:0000256" key="11">
    <source>
        <dbReference type="RuleBase" id="RU003780"/>
    </source>
</evidence>
<gene>
    <name evidence="9" type="primary">ung</name>
    <name evidence="13" type="ORF">DFQ02_102205</name>
</gene>
<feature type="domain" description="Uracil-DNA glycosylase-like" evidence="12">
    <location>
        <begin position="50"/>
        <end position="211"/>
    </location>
</feature>
<dbReference type="InterPro" id="IPR018085">
    <property type="entry name" value="Ura-DNA_Glyclase_AS"/>
</dbReference>
<keyword evidence="9" id="KW-0963">Cytoplasm</keyword>
<dbReference type="Proteomes" id="UP000256629">
    <property type="component" value="Unassembled WGS sequence"/>
</dbReference>
<dbReference type="GO" id="GO:0097510">
    <property type="term" value="P:base-excision repair, AP site formation via deaminated base removal"/>
    <property type="evidence" value="ECO:0007669"/>
    <property type="project" value="TreeGrafter"/>
</dbReference>
<keyword evidence="6 9" id="KW-0227">DNA damage</keyword>
<sequence length="221" mass="25450">MNVDIHLSWKPYLEEEFSKPYFKDLVDFVKIEYQNNVCFPPGKKIFNAFNHCHFNDVKVVIIGQDPYHGLRQANGLCFSVNDEISHPPSLINIFKEIENDLGVPYPESGNLLRWAEQGVMLLNATLTVRAHHAGSHQKRGWETFTDAVIKIISMNKTNIVFLLWGGYAKQKAKLIDEKKHHILVSGHPSPLSANRGYWFGNKHFSQTNDILRNLNIPEIKW</sequence>
<dbReference type="SUPFAM" id="SSF52141">
    <property type="entry name" value="Uracil-DNA glycosylase-like"/>
    <property type="match status" value="1"/>
</dbReference>
<comment type="subcellular location">
    <subcellularLocation>
        <location evidence="9">Cytoplasm</location>
    </subcellularLocation>
</comment>
<evidence type="ECO:0000256" key="7">
    <source>
        <dbReference type="ARBA" id="ARBA00022801"/>
    </source>
</evidence>
<evidence type="ECO:0000256" key="3">
    <source>
        <dbReference type="ARBA" id="ARBA00008184"/>
    </source>
</evidence>
<dbReference type="NCBIfam" id="NF003591">
    <property type="entry name" value="PRK05254.1-4"/>
    <property type="match status" value="1"/>
</dbReference>
<dbReference type="SMART" id="SM00987">
    <property type="entry name" value="UreE_C"/>
    <property type="match status" value="1"/>
</dbReference>
<reference evidence="13 14" key="1">
    <citation type="submission" date="2018-07" db="EMBL/GenBank/DDBJ databases">
        <title>Genomic Encyclopedia of Type Strains, Phase III (KMG-III): the genomes of soil and plant-associated and newly described type strains.</title>
        <authorList>
            <person name="Whitman W."/>
        </authorList>
    </citation>
    <scope>NUCLEOTIDE SEQUENCE [LARGE SCALE GENOMIC DNA]</scope>
    <source>
        <strain evidence="13 14">CECT 8487</strain>
    </source>
</reference>
<dbReference type="HAMAP" id="MF_00148">
    <property type="entry name" value="UDG"/>
    <property type="match status" value="1"/>
</dbReference>
<keyword evidence="8 9" id="KW-0234">DNA repair</keyword>
<dbReference type="Pfam" id="PF03167">
    <property type="entry name" value="UDG"/>
    <property type="match status" value="1"/>
</dbReference>
<evidence type="ECO:0000256" key="1">
    <source>
        <dbReference type="ARBA" id="ARBA00001400"/>
    </source>
</evidence>
<dbReference type="PANTHER" id="PTHR11264:SF0">
    <property type="entry name" value="URACIL-DNA GLYCOSYLASE"/>
    <property type="match status" value="1"/>
</dbReference>
<comment type="caution">
    <text evidence="13">The sequence shown here is derived from an EMBL/GenBank/DDBJ whole genome shotgun (WGS) entry which is preliminary data.</text>
</comment>
<evidence type="ECO:0000313" key="13">
    <source>
        <dbReference type="EMBL" id="RED49433.1"/>
    </source>
</evidence>
<comment type="catalytic activity">
    <reaction evidence="1 9 11">
        <text>Hydrolyzes single-stranded DNA or mismatched double-stranded DNA and polynucleotides, releasing free uracil.</text>
        <dbReference type="EC" id="3.2.2.27"/>
    </reaction>
</comment>
<keyword evidence="14" id="KW-1185">Reference proteome</keyword>
<evidence type="ECO:0000256" key="5">
    <source>
        <dbReference type="ARBA" id="ARBA00018429"/>
    </source>
</evidence>